<dbReference type="AlphaFoldDB" id="A0A9D2RFG9"/>
<reference evidence="2" key="2">
    <citation type="submission" date="2021-04" db="EMBL/GenBank/DDBJ databases">
        <authorList>
            <person name="Gilroy R."/>
        </authorList>
    </citation>
    <scope>NUCLEOTIDE SEQUENCE</scope>
    <source>
        <strain evidence="2">9264</strain>
    </source>
</reference>
<evidence type="ECO:0000313" key="2">
    <source>
        <dbReference type="EMBL" id="HJD44229.1"/>
    </source>
</evidence>
<reference evidence="2" key="1">
    <citation type="journal article" date="2021" name="PeerJ">
        <title>Extensive microbial diversity within the chicken gut microbiome revealed by metagenomics and culture.</title>
        <authorList>
            <person name="Gilroy R."/>
            <person name="Ravi A."/>
            <person name="Getino M."/>
            <person name="Pursley I."/>
            <person name="Horton D.L."/>
            <person name="Alikhan N.F."/>
            <person name="Baker D."/>
            <person name="Gharbi K."/>
            <person name="Hall N."/>
            <person name="Watson M."/>
            <person name="Adriaenssens E.M."/>
            <person name="Foster-Nyarko E."/>
            <person name="Jarju S."/>
            <person name="Secka A."/>
            <person name="Antonio M."/>
            <person name="Oren A."/>
            <person name="Chaudhuri R.R."/>
            <person name="La Ragione R."/>
            <person name="Hildebrand F."/>
            <person name="Pallen M.J."/>
        </authorList>
    </citation>
    <scope>NUCLEOTIDE SEQUENCE</scope>
    <source>
        <strain evidence="2">9264</strain>
    </source>
</reference>
<gene>
    <name evidence="2" type="ORF">H9906_04270</name>
</gene>
<evidence type="ECO:0008006" key="4">
    <source>
        <dbReference type="Google" id="ProtNLM"/>
    </source>
</evidence>
<name>A0A9D2RFG9_9BURK</name>
<comment type="caution">
    <text evidence="2">The sequence shown here is derived from an EMBL/GenBank/DDBJ whole genome shotgun (WGS) entry which is preliminary data.</text>
</comment>
<protein>
    <recommendedName>
        <fullName evidence="4">DUF3329 domain-containing protein</fullName>
    </recommendedName>
</protein>
<feature type="transmembrane region" description="Helical" evidence="1">
    <location>
        <begin position="20"/>
        <end position="44"/>
    </location>
</feature>
<sequence>MWQAFLTRPIWRAFLLCIPLWFVLDNFVLAALAAILGTFLIGMLRELWRLRQAQSPTPPTDDSSTPS</sequence>
<dbReference type="EMBL" id="DWUQ01000085">
    <property type="protein sequence ID" value="HJD44229.1"/>
    <property type="molecule type" value="Genomic_DNA"/>
</dbReference>
<evidence type="ECO:0000256" key="1">
    <source>
        <dbReference type="SAM" id="Phobius"/>
    </source>
</evidence>
<evidence type="ECO:0000313" key="3">
    <source>
        <dbReference type="Proteomes" id="UP000823889"/>
    </source>
</evidence>
<dbReference type="Proteomes" id="UP000823889">
    <property type="component" value="Unassembled WGS sequence"/>
</dbReference>
<accession>A0A9D2RFG9</accession>
<keyword evidence="1" id="KW-0472">Membrane</keyword>
<keyword evidence="1" id="KW-1133">Transmembrane helix</keyword>
<organism evidence="2 3">
    <name type="scientific">Candidatus Paenalcaligenes intestinipullorum</name>
    <dbReference type="NCBI Taxonomy" id="2838718"/>
    <lineage>
        <taxon>Bacteria</taxon>
        <taxon>Pseudomonadati</taxon>
        <taxon>Pseudomonadota</taxon>
        <taxon>Betaproteobacteria</taxon>
        <taxon>Burkholderiales</taxon>
        <taxon>Alcaligenaceae</taxon>
        <taxon>Paenalcaligenes</taxon>
    </lineage>
</organism>
<keyword evidence="1" id="KW-0812">Transmembrane</keyword>
<proteinExistence type="predicted"/>